<accession>A0ABC9BKJ6</accession>
<organism evidence="3 4">
    <name type="scientific">Urochloa decumbens</name>
    <dbReference type="NCBI Taxonomy" id="240449"/>
    <lineage>
        <taxon>Eukaryota</taxon>
        <taxon>Viridiplantae</taxon>
        <taxon>Streptophyta</taxon>
        <taxon>Embryophyta</taxon>
        <taxon>Tracheophyta</taxon>
        <taxon>Spermatophyta</taxon>
        <taxon>Magnoliopsida</taxon>
        <taxon>Liliopsida</taxon>
        <taxon>Poales</taxon>
        <taxon>Poaceae</taxon>
        <taxon>PACMAD clade</taxon>
        <taxon>Panicoideae</taxon>
        <taxon>Panicodae</taxon>
        <taxon>Paniceae</taxon>
        <taxon>Melinidinae</taxon>
        <taxon>Urochloa</taxon>
    </lineage>
</organism>
<dbReference type="Proteomes" id="UP001497457">
    <property type="component" value="Chromosome 26rd"/>
</dbReference>
<dbReference type="Pfam" id="PF03080">
    <property type="entry name" value="Neprosin"/>
    <property type="match status" value="1"/>
</dbReference>
<dbReference type="InterPro" id="IPR053168">
    <property type="entry name" value="Glutamic_endopeptidase"/>
</dbReference>
<proteinExistence type="predicted"/>
<feature type="domain" description="Neprosin PEP catalytic" evidence="2">
    <location>
        <begin position="140"/>
        <end position="375"/>
    </location>
</feature>
<dbReference type="PANTHER" id="PTHR31589">
    <property type="entry name" value="PROTEIN, PUTATIVE (DUF239)-RELATED-RELATED"/>
    <property type="match status" value="1"/>
</dbReference>
<evidence type="ECO:0000256" key="1">
    <source>
        <dbReference type="SAM" id="SignalP"/>
    </source>
</evidence>
<reference evidence="4" key="1">
    <citation type="submission" date="2024-06" db="EMBL/GenBank/DDBJ databases">
        <authorList>
            <person name="Ryan C."/>
        </authorList>
    </citation>
    <scope>NUCLEOTIDE SEQUENCE [LARGE SCALE GENOMIC DNA]</scope>
</reference>
<evidence type="ECO:0000313" key="3">
    <source>
        <dbReference type="EMBL" id="CAL5002291.1"/>
    </source>
</evidence>
<dbReference type="EMBL" id="OZ075136">
    <property type="protein sequence ID" value="CAL5002291.1"/>
    <property type="molecule type" value="Genomic_DNA"/>
</dbReference>
<dbReference type="Pfam" id="PF14365">
    <property type="entry name" value="Neprosin_AP"/>
    <property type="match status" value="1"/>
</dbReference>
<name>A0ABC9BKJ6_9POAL</name>
<protein>
    <recommendedName>
        <fullName evidence="2">Neprosin PEP catalytic domain-containing protein</fullName>
    </recommendedName>
</protein>
<dbReference type="PANTHER" id="PTHR31589:SF237">
    <property type="entry name" value="OS08G0411100 PROTEIN"/>
    <property type="match status" value="1"/>
</dbReference>
<evidence type="ECO:0000259" key="2">
    <source>
        <dbReference type="PROSITE" id="PS52045"/>
    </source>
</evidence>
<feature type="chain" id="PRO_5044824185" description="Neprosin PEP catalytic domain-containing protein" evidence="1">
    <location>
        <begin position="22"/>
        <end position="375"/>
    </location>
</feature>
<dbReference type="InterPro" id="IPR004314">
    <property type="entry name" value="Neprosin"/>
</dbReference>
<sequence length="375" mass="40099">MSCSLIFMMLLSCLLLPSARAGRSVLPEEDDMALERALKMLNKPYVKSIKDKYGVVFDCVDMYKQPALDHPLLKNHKLQISPSTSSNSTWTGPTMAGEPILVGLQESCPDGTVLIRRTLKQDIVKARASLPRFRQEKDQSETPGQHFAQLLINSEEGSKFQAAGAVLEVDAISVPAGQVSSAQILLVDDTSSRRSIIQSGWSADPLHEIDSQTRFFTLLDGADDHKTTGCLNMLCPGFVLVNQNASPGIALSTGTAGISISKDGQTGNWQVFLNQQIVGYFPKEIINGMSGAVEVQMGGMTYSPPGQKSPPMGSGVAPVPGQNTLASKFTQVGVQGAKIGKYWATKDVSDPAIYNVVMTSGPQGDSFQYGGPGGV</sequence>
<dbReference type="AlphaFoldDB" id="A0ABC9BKJ6"/>
<keyword evidence="4" id="KW-1185">Reference proteome</keyword>
<dbReference type="InterPro" id="IPR025521">
    <property type="entry name" value="Neprosin_propep"/>
</dbReference>
<dbReference type="PROSITE" id="PS52045">
    <property type="entry name" value="NEPROSIN_PEP_CD"/>
    <property type="match status" value="1"/>
</dbReference>
<gene>
    <name evidence="3" type="ORF">URODEC1_LOCUS65881</name>
</gene>
<keyword evidence="1" id="KW-0732">Signal</keyword>
<reference evidence="3 4" key="2">
    <citation type="submission" date="2024-10" db="EMBL/GenBank/DDBJ databases">
        <authorList>
            <person name="Ryan C."/>
        </authorList>
    </citation>
    <scope>NUCLEOTIDE SEQUENCE [LARGE SCALE GENOMIC DNA]</scope>
</reference>
<evidence type="ECO:0000313" key="4">
    <source>
        <dbReference type="Proteomes" id="UP001497457"/>
    </source>
</evidence>
<feature type="signal peptide" evidence="1">
    <location>
        <begin position="1"/>
        <end position="21"/>
    </location>
</feature>